<comment type="subcellular location">
    <subcellularLocation>
        <location evidence="1 7">Cell membrane</location>
        <topology evidence="1 7">Multi-pass membrane protein</topology>
    </subcellularLocation>
</comment>
<dbReference type="Gene3D" id="1.10.3720.10">
    <property type="entry name" value="MetI-like"/>
    <property type="match status" value="1"/>
</dbReference>
<sequence>MTNAADPVQGTHRRLQRFTPVERFSRWLVLLLVVSAIVVSTRHVQIIPEFLYDAPEQMLDLLQRLWPPDLSYYQIGVHEALVETLHIASLGTILALILALPVALFSARNITSNPVLQVLAKFILVSSRSVNSLVWALLFVAIFGPGTLAGVLAIAFRSVGFVGKLLGEALEEANMGTIEALSATGAPRLSILLKGYWPQVKPALWSIALFRWDINVRESAVLGLVGAGGIGVALNNALNTFYWDKVSTVLLSIFAVVIIAELVVTEIRKRII</sequence>
<keyword evidence="4 7" id="KW-0812">Transmembrane</keyword>
<dbReference type="PANTHER" id="PTHR30043">
    <property type="entry name" value="PHOSPHONATES TRANSPORT SYSTEM PERMEASE PROTEIN"/>
    <property type="match status" value="1"/>
</dbReference>
<keyword evidence="10" id="KW-1185">Reference proteome</keyword>
<keyword evidence="6 7" id="KW-0472">Membrane</keyword>
<evidence type="ECO:0000313" key="10">
    <source>
        <dbReference type="Proteomes" id="UP000193200"/>
    </source>
</evidence>
<accession>A0A1Y5TJP4</accession>
<dbReference type="EMBL" id="FWFR01000002">
    <property type="protein sequence ID" value="SLN65560.1"/>
    <property type="molecule type" value="Genomic_DNA"/>
</dbReference>
<dbReference type="FunCoup" id="A0A1Y5TJP4">
    <property type="interactions" value="19"/>
</dbReference>
<dbReference type="InParanoid" id="A0A1Y5TJP4"/>
<feature type="transmembrane region" description="Helical" evidence="7">
    <location>
        <begin position="133"/>
        <end position="156"/>
    </location>
</feature>
<comment type="similarity">
    <text evidence="7">Belongs to the binding-protein-dependent transport system permease family.</text>
</comment>
<keyword evidence="2 7" id="KW-0813">Transport</keyword>
<dbReference type="InterPro" id="IPR035906">
    <property type="entry name" value="MetI-like_sf"/>
</dbReference>
<dbReference type="GO" id="GO:0005886">
    <property type="term" value="C:plasma membrane"/>
    <property type="evidence" value="ECO:0007669"/>
    <property type="project" value="UniProtKB-SubCell"/>
</dbReference>
<protein>
    <submittedName>
        <fullName evidence="9">Phosphate-import permease protein PhnE</fullName>
    </submittedName>
</protein>
<feature type="transmembrane region" description="Helical" evidence="7">
    <location>
        <begin position="24"/>
        <end position="41"/>
    </location>
</feature>
<name>A0A1Y5TJP4_9PROT</name>
<proteinExistence type="inferred from homology"/>
<dbReference type="AlphaFoldDB" id="A0A1Y5TJP4"/>
<organism evidence="9 10">
    <name type="scientific">Oceanibacterium hippocampi</name>
    <dbReference type="NCBI Taxonomy" id="745714"/>
    <lineage>
        <taxon>Bacteria</taxon>
        <taxon>Pseudomonadati</taxon>
        <taxon>Pseudomonadota</taxon>
        <taxon>Alphaproteobacteria</taxon>
        <taxon>Sneathiellales</taxon>
        <taxon>Sneathiellaceae</taxon>
        <taxon>Oceanibacterium</taxon>
    </lineage>
</organism>
<dbReference type="OrthoDB" id="8557224at2"/>
<keyword evidence="5 7" id="KW-1133">Transmembrane helix</keyword>
<feature type="domain" description="ABC transmembrane type-1" evidence="8">
    <location>
        <begin position="81"/>
        <end position="264"/>
    </location>
</feature>
<evidence type="ECO:0000256" key="4">
    <source>
        <dbReference type="ARBA" id="ARBA00022692"/>
    </source>
</evidence>
<evidence type="ECO:0000256" key="5">
    <source>
        <dbReference type="ARBA" id="ARBA00022989"/>
    </source>
</evidence>
<dbReference type="CDD" id="cd06261">
    <property type="entry name" value="TM_PBP2"/>
    <property type="match status" value="1"/>
</dbReference>
<keyword evidence="3" id="KW-1003">Cell membrane</keyword>
<evidence type="ECO:0000256" key="6">
    <source>
        <dbReference type="ARBA" id="ARBA00023136"/>
    </source>
</evidence>
<evidence type="ECO:0000313" key="9">
    <source>
        <dbReference type="EMBL" id="SLN65560.1"/>
    </source>
</evidence>
<dbReference type="GO" id="GO:0015416">
    <property type="term" value="F:ABC-type phosphonate transporter activity"/>
    <property type="evidence" value="ECO:0007669"/>
    <property type="project" value="InterPro"/>
</dbReference>
<dbReference type="InterPro" id="IPR005769">
    <property type="entry name" value="PhnE/PtxC"/>
</dbReference>
<evidence type="ECO:0000256" key="3">
    <source>
        <dbReference type="ARBA" id="ARBA00022475"/>
    </source>
</evidence>
<dbReference type="NCBIfam" id="TIGR01097">
    <property type="entry name" value="PhnE"/>
    <property type="match status" value="1"/>
</dbReference>
<feature type="transmembrane region" description="Helical" evidence="7">
    <location>
        <begin position="249"/>
        <end position="267"/>
    </location>
</feature>
<dbReference type="InterPro" id="IPR000515">
    <property type="entry name" value="MetI-like"/>
</dbReference>
<evidence type="ECO:0000256" key="2">
    <source>
        <dbReference type="ARBA" id="ARBA00022448"/>
    </source>
</evidence>
<dbReference type="RefSeq" id="WP_085884317.1">
    <property type="nucleotide sequence ID" value="NZ_FWFR01000002.1"/>
</dbReference>
<reference evidence="9 10" key="1">
    <citation type="submission" date="2017-03" db="EMBL/GenBank/DDBJ databases">
        <authorList>
            <person name="Afonso C.L."/>
            <person name="Miller P.J."/>
            <person name="Scott M.A."/>
            <person name="Spackman E."/>
            <person name="Goraichik I."/>
            <person name="Dimitrov K.M."/>
            <person name="Suarez D.L."/>
            <person name="Swayne D.E."/>
        </authorList>
    </citation>
    <scope>NUCLEOTIDE SEQUENCE [LARGE SCALE GENOMIC DNA]</scope>
    <source>
        <strain evidence="9 10">CECT 7691</strain>
    </source>
</reference>
<dbReference type="Pfam" id="PF00528">
    <property type="entry name" value="BPD_transp_1"/>
    <property type="match status" value="1"/>
</dbReference>
<gene>
    <name evidence="9" type="primary">phnE_1</name>
    <name evidence="9" type="ORF">OCH7691_03004</name>
</gene>
<dbReference type="SUPFAM" id="SSF161098">
    <property type="entry name" value="MetI-like"/>
    <property type="match status" value="1"/>
</dbReference>
<evidence type="ECO:0000259" key="8">
    <source>
        <dbReference type="PROSITE" id="PS50928"/>
    </source>
</evidence>
<dbReference type="PANTHER" id="PTHR30043:SF1">
    <property type="entry name" value="ABC TRANSPORT SYSTEM PERMEASE PROTEIN P69"/>
    <property type="match status" value="1"/>
</dbReference>
<dbReference type="PROSITE" id="PS50928">
    <property type="entry name" value="ABC_TM1"/>
    <property type="match status" value="1"/>
</dbReference>
<feature type="transmembrane region" description="Helical" evidence="7">
    <location>
        <begin position="87"/>
        <end position="107"/>
    </location>
</feature>
<evidence type="ECO:0000256" key="7">
    <source>
        <dbReference type="RuleBase" id="RU363032"/>
    </source>
</evidence>
<evidence type="ECO:0000256" key="1">
    <source>
        <dbReference type="ARBA" id="ARBA00004651"/>
    </source>
</evidence>
<dbReference type="Proteomes" id="UP000193200">
    <property type="component" value="Unassembled WGS sequence"/>
</dbReference>